<evidence type="ECO:0000256" key="1">
    <source>
        <dbReference type="ARBA" id="ARBA00023125"/>
    </source>
</evidence>
<dbReference type="PANTHER" id="PTHR46558:SF11">
    <property type="entry name" value="HTH-TYPE TRANSCRIPTIONAL REGULATOR XRE"/>
    <property type="match status" value="1"/>
</dbReference>
<accession>A0A1Y4L451</accession>
<dbReference type="InterPro" id="IPR010982">
    <property type="entry name" value="Lambda_DNA-bd_dom_sf"/>
</dbReference>
<dbReference type="GO" id="GO:0003677">
    <property type="term" value="F:DNA binding"/>
    <property type="evidence" value="ECO:0007669"/>
    <property type="project" value="UniProtKB-KW"/>
</dbReference>
<name>A0A1Y4L451_9FIRM</name>
<comment type="caution">
    <text evidence="3">The sequence shown here is derived from an EMBL/GenBank/DDBJ whole genome shotgun (WGS) entry which is preliminary data.</text>
</comment>
<dbReference type="Gene3D" id="1.10.260.40">
    <property type="entry name" value="lambda repressor-like DNA-binding domains"/>
    <property type="match status" value="1"/>
</dbReference>
<dbReference type="Proteomes" id="UP000195897">
    <property type="component" value="Unassembled WGS sequence"/>
</dbReference>
<protein>
    <submittedName>
        <fullName evidence="3">Transcriptional regulator</fullName>
    </submittedName>
</protein>
<dbReference type="Pfam" id="PF01381">
    <property type="entry name" value="HTH_3"/>
    <property type="match status" value="1"/>
</dbReference>
<dbReference type="CDD" id="cd00093">
    <property type="entry name" value="HTH_XRE"/>
    <property type="match status" value="1"/>
</dbReference>
<dbReference type="PANTHER" id="PTHR46558">
    <property type="entry name" value="TRACRIPTIONAL REGULATORY PROTEIN-RELATED-RELATED"/>
    <property type="match status" value="1"/>
</dbReference>
<gene>
    <name evidence="3" type="ORF">B5F17_12635</name>
</gene>
<dbReference type="EMBL" id="NFKK01000020">
    <property type="protein sequence ID" value="OUP51567.1"/>
    <property type="molecule type" value="Genomic_DNA"/>
</dbReference>
<proteinExistence type="predicted"/>
<reference evidence="4" key="1">
    <citation type="submission" date="2017-04" db="EMBL/GenBank/DDBJ databases">
        <title>Function of individual gut microbiota members based on whole genome sequencing of pure cultures obtained from chicken caecum.</title>
        <authorList>
            <person name="Medvecky M."/>
            <person name="Cejkova D."/>
            <person name="Polansky O."/>
            <person name="Karasova D."/>
            <person name="Kubasova T."/>
            <person name="Cizek A."/>
            <person name="Rychlik I."/>
        </authorList>
    </citation>
    <scope>NUCLEOTIDE SEQUENCE [LARGE SCALE GENOMIC DNA]</scope>
    <source>
        <strain evidence="4">An180</strain>
    </source>
</reference>
<dbReference type="SUPFAM" id="SSF47413">
    <property type="entry name" value="lambda repressor-like DNA-binding domains"/>
    <property type="match status" value="1"/>
</dbReference>
<evidence type="ECO:0000313" key="3">
    <source>
        <dbReference type="EMBL" id="OUP51567.1"/>
    </source>
</evidence>
<dbReference type="AlphaFoldDB" id="A0A1Y4L451"/>
<dbReference type="RefSeq" id="WP_087374349.1">
    <property type="nucleotide sequence ID" value="NZ_NFKK01000020.1"/>
</dbReference>
<dbReference type="PROSITE" id="PS50943">
    <property type="entry name" value="HTH_CROC1"/>
    <property type="match status" value="1"/>
</dbReference>
<feature type="domain" description="HTH cro/C1-type" evidence="2">
    <location>
        <begin position="4"/>
        <end position="58"/>
    </location>
</feature>
<organism evidence="3 4">
    <name type="scientific">Butyricicoccus pullicaecorum</name>
    <dbReference type="NCBI Taxonomy" id="501571"/>
    <lineage>
        <taxon>Bacteria</taxon>
        <taxon>Bacillati</taxon>
        <taxon>Bacillota</taxon>
        <taxon>Clostridia</taxon>
        <taxon>Eubacteriales</taxon>
        <taxon>Butyricicoccaceae</taxon>
        <taxon>Butyricicoccus</taxon>
    </lineage>
</organism>
<evidence type="ECO:0000313" key="4">
    <source>
        <dbReference type="Proteomes" id="UP000195897"/>
    </source>
</evidence>
<evidence type="ECO:0000259" key="2">
    <source>
        <dbReference type="PROSITE" id="PS50943"/>
    </source>
</evidence>
<dbReference type="InterPro" id="IPR001387">
    <property type="entry name" value="Cro/C1-type_HTH"/>
</dbReference>
<sequence>MSKLEQLRKEKGIGQSAFAESLGIASSTYCQYEKGARMIPVSTAIEIANLLSVKVEDIFLPVKFTVSK</sequence>
<keyword evidence="1" id="KW-0238">DNA-binding</keyword>
<dbReference type="SMART" id="SM00530">
    <property type="entry name" value="HTH_XRE"/>
    <property type="match status" value="1"/>
</dbReference>